<comment type="caution">
    <text evidence="2">The sequence shown here is derived from an EMBL/GenBank/DDBJ whole genome shotgun (WGS) entry which is preliminary data.</text>
</comment>
<proteinExistence type="predicted"/>
<protein>
    <submittedName>
        <fullName evidence="2">Uncharacterized protein</fullName>
    </submittedName>
</protein>
<dbReference type="AlphaFoldDB" id="A0A0F9BH74"/>
<evidence type="ECO:0000313" key="2">
    <source>
        <dbReference type="EMBL" id="KKL21165.1"/>
    </source>
</evidence>
<evidence type="ECO:0000256" key="1">
    <source>
        <dbReference type="SAM" id="MobiDB-lite"/>
    </source>
</evidence>
<organism evidence="2">
    <name type="scientific">marine sediment metagenome</name>
    <dbReference type="NCBI Taxonomy" id="412755"/>
    <lineage>
        <taxon>unclassified sequences</taxon>
        <taxon>metagenomes</taxon>
        <taxon>ecological metagenomes</taxon>
    </lineage>
</organism>
<sequence>MGSKDKITFHISKNFLDWWKTTVIGNDREIKMLLAWWGWEACEKLYGRGSIRMKATAKQTREALRERSLTCNGEENKKQDTKA</sequence>
<dbReference type="EMBL" id="LAZR01037830">
    <property type="protein sequence ID" value="KKL21165.1"/>
    <property type="molecule type" value="Genomic_DNA"/>
</dbReference>
<accession>A0A0F9BH74</accession>
<gene>
    <name evidence="2" type="ORF">LCGC14_2448180</name>
</gene>
<feature type="region of interest" description="Disordered" evidence="1">
    <location>
        <begin position="62"/>
        <end position="83"/>
    </location>
</feature>
<name>A0A0F9BH74_9ZZZZ</name>
<reference evidence="2" key="1">
    <citation type="journal article" date="2015" name="Nature">
        <title>Complex archaea that bridge the gap between prokaryotes and eukaryotes.</title>
        <authorList>
            <person name="Spang A."/>
            <person name="Saw J.H."/>
            <person name="Jorgensen S.L."/>
            <person name="Zaremba-Niedzwiedzka K."/>
            <person name="Martijn J."/>
            <person name="Lind A.E."/>
            <person name="van Eijk R."/>
            <person name="Schleper C."/>
            <person name="Guy L."/>
            <person name="Ettema T.J."/>
        </authorList>
    </citation>
    <scope>NUCLEOTIDE SEQUENCE</scope>
</reference>